<evidence type="ECO:0000256" key="1">
    <source>
        <dbReference type="SAM" id="SignalP"/>
    </source>
</evidence>
<keyword evidence="1" id="KW-0732">Signal</keyword>
<evidence type="ECO:0000313" key="3">
    <source>
        <dbReference type="Proteomes" id="UP000249610"/>
    </source>
</evidence>
<feature type="signal peptide" evidence="1">
    <location>
        <begin position="1"/>
        <end position="19"/>
    </location>
</feature>
<gene>
    <name evidence="2" type="ORF">LV83_03123</name>
</gene>
<feature type="chain" id="PRO_5016357361" description="Lipocalin-like protein" evidence="1">
    <location>
        <begin position="20"/>
        <end position="165"/>
    </location>
</feature>
<reference evidence="2 3" key="1">
    <citation type="submission" date="2018-06" db="EMBL/GenBank/DDBJ databases">
        <title>Genomic Encyclopedia of Archaeal and Bacterial Type Strains, Phase II (KMG-II): from individual species to whole genera.</title>
        <authorList>
            <person name="Goeker M."/>
        </authorList>
    </citation>
    <scope>NUCLEOTIDE SEQUENCE [LARGE SCALE GENOMIC DNA]</scope>
    <source>
        <strain evidence="2 3">DSM 23446</strain>
    </source>
</reference>
<dbReference type="PROSITE" id="PS51257">
    <property type="entry name" value="PROKAR_LIPOPROTEIN"/>
    <property type="match status" value="1"/>
</dbReference>
<accession>A0A327P6H2</accession>
<sequence length="165" mass="18634">MKISHSLFLASFIFLILFACSPDEEPLFQEKYTSEDLHKLHGTDLKDWRIEAFYDNYNQKVLSAKNACFSDDIFVFQKGTNEIQVVSGEISCSDIDPEDEITTASYQFYEQEGLIFISISKASLVNGVIKNNFFSLQLVELSNSKMIFASGEKGDYGMSLVFVAS</sequence>
<dbReference type="AlphaFoldDB" id="A0A327P6H2"/>
<evidence type="ECO:0000313" key="2">
    <source>
        <dbReference type="EMBL" id="RAI87017.1"/>
    </source>
</evidence>
<organism evidence="2 3">
    <name type="scientific">Algoriphagus yeomjeoni</name>
    <dbReference type="NCBI Taxonomy" id="291403"/>
    <lineage>
        <taxon>Bacteria</taxon>
        <taxon>Pseudomonadati</taxon>
        <taxon>Bacteroidota</taxon>
        <taxon>Cytophagia</taxon>
        <taxon>Cytophagales</taxon>
        <taxon>Cyclobacteriaceae</taxon>
        <taxon>Algoriphagus</taxon>
    </lineage>
</organism>
<protein>
    <recommendedName>
        <fullName evidence="4">Lipocalin-like protein</fullName>
    </recommendedName>
</protein>
<proteinExistence type="predicted"/>
<name>A0A327P6H2_9BACT</name>
<dbReference type="Proteomes" id="UP000249610">
    <property type="component" value="Unassembled WGS sequence"/>
</dbReference>
<keyword evidence="3" id="KW-1185">Reference proteome</keyword>
<dbReference type="EMBL" id="QLLK01000009">
    <property type="protein sequence ID" value="RAI87017.1"/>
    <property type="molecule type" value="Genomic_DNA"/>
</dbReference>
<comment type="caution">
    <text evidence="2">The sequence shown here is derived from an EMBL/GenBank/DDBJ whole genome shotgun (WGS) entry which is preliminary data.</text>
</comment>
<evidence type="ECO:0008006" key="4">
    <source>
        <dbReference type="Google" id="ProtNLM"/>
    </source>
</evidence>